<evidence type="ECO:0000256" key="8">
    <source>
        <dbReference type="ARBA" id="ARBA00022827"/>
    </source>
</evidence>
<dbReference type="Pfam" id="PF08030">
    <property type="entry name" value="NAD_binding_6"/>
    <property type="match status" value="1"/>
</dbReference>
<keyword evidence="15 18" id="KW-0472">Membrane</keyword>
<keyword evidence="16" id="KW-0325">Glycoprotein</keyword>
<feature type="compositionally biased region" description="Basic and acidic residues" evidence="17">
    <location>
        <begin position="607"/>
        <end position="625"/>
    </location>
</feature>
<dbReference type="GO" id="GO:0000293">
    <property type="term" value="F:ferric-chelate reductase activity"/>
    <property type="evidence" value="ECO:0007669"/>
    <property type="project" value="UniProtKB-ARBA"/>
</dbReference>
<evidence type="ECO:0000256" key="16">
    <source>
        <dbReference type="ARBA" id="ARBA00023180"/>
    </source>
</evidence>
<evidence type="ECO:0000256" key="11">
    <source>
        <dbReference type="ARBA" id="ARBA00022989"/>
    </source>
</evidence>
<dbReference type="PANTHER" id="PTHR32361">
    <property type="entry name" value="FERRIC/CUPRIC REDUCTASE TRANSMEMBRANE COMPONENT"/>
    <property type="match status" value="1"/>
</dbReference>
<feature type="transmembrane region" description="Helical" evidence="18">
    <location>
        <begin position="236"/>
        <end position="257"/>
    </location>
</feature>
<evidence type="ECO:0000256" key="18">
    <source>
        <dbReference type="SAM" id="Phobius"/>
    </source>
</evidence>
<proteinExistence type="inferred from homology"/>
<organism evidence="21 22">
    <name type="scientific">Wickerhamomyces mucosus</name>
    <dbReference type="NCBI Taxonomy" id="1378264"/>
    <lineage>
        <taxon>Eukaryota</taxon>
        <taxon>Fungi</taxon>
        <taxon>Dikarya</taxon>
        <taxon>Ascomycota</taxon>
        <taxon>Saccharomycotina</taxon>
        <taxon>Saccharomycetes</taxon>
        <taxon>Phaffomycetales</taxon>
        <taxon>Wickerhamomycetaceae</taxon>
        <taxon>Wickerhamomyces</taxon>
    </lineage>
</organism>
<evidence type="ECO:0000256" key="9">
    <source>
        <dbReference type="ARBA" id="ARBA00022857"/>
    </source>
</evidence>
<dbReference type="OrthoDB" id="4494341at2759"/>
<dbReference type="InterPro" id="IPR013112">
    <property type="entry name" value="FAD-bd_8"/>
</dbReference>
<evidence type="ECO:0000256" key="3">
    <source>
        <dbReference type="ARBA" id="ARBA00006278"/>
    </source>
</evidence>
<dbReference type="SFLD" id="SFLDG01168">
    <property type="entry name" value="Ferric_reductase_subgroup_(FRE"/>
    <property type="match status" value="1"/>
</dbReference>
<feature type="transmembrane region" description="Helical" evidence="18">
    <location>
        <begin position="379"/>
        <end position="397"/>
    </location>
</feature>
<keyword evidence="9" id="KW-0521">NADP</keyword>
<dbReference type="PROSITE" id="PS51384">
    <property type="entry name" value="FAD_FR"/>
    <property type="match status" value="1"/>
</dbReference>
<reference evidence="21" key="1">
    <citation type="journal article" date="2021" name="Open Biol.">
        <title>Shared evolutionary footprints suggest mitochondrial oxidative damage underlies multiple complex I losses in fungi.</title>
        <authorList>
            <person name="Schikora-Tamarit M.A."/>
            <person name="Marcet-Houben M."/>
            <person name="Nosek J."/>
            <person name="Gabaldon T."/>
        </authorList>
    </citation>
    <scope>NUCLEOTIDE SEQUENCE</scope>
    <source>
        <strain evidence="21">CBS6341</strain>
    </source>
</reference>
<dbReference type="Pfam" id="PF08022">
    <property type="entry name" value="FAD_binding_8"/>
    <property type="match status" value="1"/>
</dbReference>
<dbReference type="InterPro" id="IPR013130">
    <property type="entry name" value="Fe3_Rdtase_TM_dom"/>
</dbReference>
<keyword evidence="14" id="KW-0406">Ion transport</keyword>
<keyword evidence="10" id="KW-0249">Electron transport</keyword>
<keyword evidence="19" id="KW-0732">Signal</keyword>
<keyword evidence="7 18" id="KW-0812">Transmembrane</keyword>
<reference evidence="21" key="2">
    <citation type="submission" date="2021-01" db="EMBL/GenBank/DDBJ databases">
        <authorList>
            <person name="Schikora-Tamarit M.A."/>
        </authorList>
    </citation>
    <scope>NUCLEOTIDE SEQUENCE</scope>
    <source>
        <strain evidence="21">CBS6341</strain>
    </source>
</reference>
<dbReference type="GO" id="GO:0006879">
    <property type="term" value="P:intracellular iron ion homeostasis"/>
    <property type="evidence" value="ECO:0007669"/>
    <property type="project" value="TreeGrafter"/>
</dbReference>
<protein>
    <recommendedName>
        <fullName evidence="20">FAD-binding FR-type domain-containing protein</fullName>
    </recommendedName>
</protein>
<name>A0A9P8PHG0_9ASCO</name>
<dbReference type="InterPro" id="IPR039261">
    <property type="entry name" value="FNR_nucleotide-bd"/>
</dbReference>
<evidence type="ECO:0000256" key="15">
    <source>
        <dbReference type="ARBA" id="ARBA00023136"/>
    </source>
</evidence>
<evidence type="ECO:0000313" key="21">
    <source>
        <dbReference type="EMBL" id="KAH3672403.1"/>
    </source>
</evidence>
<comment type="caution">
    <text evidence="21">The sequence shown here is derived from an EMBL/GenBank/DDBJ whole genome shotgun (WGS) entry which is preliminary data.</text>
</comment>
<feature type="transmembrane region" description="Helical" evidence="18">
    <location>
        <begin position="156"/>
        <end position="178"/>
    </location>
</feature>
<keyword evidence="11 18" id="KW-1133">Transmembrane helix</keyword>
<evidence type="ECO:0000256" key="17">
    <source>
        <dbReference type="SAM" id="MobiDB-lite"/>
    </source>
</evidence>
<dbReference type="EMBL" id="JAEUBF010001150">
    <property type="protein sequence ID" value="KAH3672403.1"/>
    <property type="molecule type" value="Genomic_DNA"/>
</dbReference>
<evidence type="ECO:0000313" key="22">
    <source>
        <dbReference type="Proteomes" id="UP000769528"/>
    </source>
</evidence>
<dbReference type="CDD" id="cd06186">
    <property type="entry name" value="NOX_Duox_like_FAD_NADP"/>
    <property type="match status" value="1"/>
</dbReference>
<feature type="transmembrane region" description="Helical" evidence="18">
    <location>
        <begin position="316"/>
        <end position="335"/>
    </location>
</feature>
<feature type="domain" description="FAD-binding FR-type" evidence="20">
    <location>
        <begin position="413"/>
        <end position="530"/>
    </location>
</feature>
<dbReference type="GO" id="GO:0006826">
    <property type="term" value="P:iron ion transport"/>
    <property type="evidence" value="ECO:0007669"/>
    <property type="project" value="TreeGrafter"/>
</dbReference>
<evidence type="ECO:0000256" key="10">
    <source>
        <dbReference type="ARBA" id="ARBA00022982"/>
    </source>
</evidence>
<evidence type="ECO:0000256" key="4">
    <source>
        <dbReference type="ARBA" id="ARBA00022448"/>
    </source>
</evidence>
<feature type="signal peptide" evidence="19">
    <location>
        <begin position="1"/>
        <end position="17"/>
    </location>
</feature>
<evidence type="ECO:0000256" key="2">
    <source>
        <dbReference type="ARBA" id="ARBA00004141"/>
    </source>
</evidence>
<evidence type="ECO:0000256" key="14">
    <source>
        <dbReference type="ARBA" id="ARBA00023065"/>
    </source>
</evidence>
<sequence length="704" mass="79832">MKLSLAFSLIFVGSALSASITFPYSDDDYILSSCKASLFSTALFSKKDTAKSYTAQCSVDNQPALGSMIWCLYNETSIHDSAIENSLIATCKKNKISLTVEDLRDSYENVTKYITTTNKISGFNKSIPIHQPVKYSSKVYNNAYKSTAMRYDNINYSFYVGFSMIGYWFVIFIVSAFIQLGAKIGLFNNGLFNNRLTKFGQKHLTYPALVGKTHTDPLKFGKSFLVGLIPTRLESILIFVYFVYVILTQSIGIYHFFAEDTIWKTKDGQLGRYVGDRAGVTVTFGFLLSFLLAGRNNFLLWFTGIKYSTFNMYHRWISRINLLLLLVHAIAMNYQSLGIGKFQSRVLTDWYQAGIVASIFGGFIFVFSAYWFRYHHYEVFLLSHFALVLGFLVGSAIHLHDFGYYQFTACFAAFWGFDRIARIARLIAFGSQKSKVQVISKETLKLTIPKRKFWRAPPGSYGYVHFLTKTAFFQSHPFSLIEEDANTVTMHVKIKGGVTSHIHKLISAKPNQEGYINISIEGPYGDSKPLHKYDTALLYAGGNGIPSLYAYAKHLAETRKNHIKLYWVLRNWHSLDWFDRELLKLKDLPITTIIYISKPDSPIGTKFSDKTDSSSVSSKEDTGNEKIASETDVITKLFDFVEFRYGRPDIKQLVREDIVENGDGNTAIMTVGHTTMADDIRQSVSQSVGLAKGQVDYYEELQTF</sequence>
<accession>A0A9P8PHG0</accession>
<keyword evidence="13" id="KW-0408">Iron</keyword>
<evidence type="ECO:0000256" key="12">
    <source>
        <dbReference type="ARBA" id="ARBA00023002"/>
    </source>
</evidence>
<keyword evidence="4" id="KW-0813">Transport</keyword>
<dbReference type="InterPro" id="IPR017927">
    <property type="entry name" value="FAD-bd_FR_type"/>
</dbReference>
<evidence type="ECO:0000256" key="1">
    <source>
        <dbReference type="ARBA" id="ARBA00001974"/>
    </source>
</evidence>
<dbReference type="InterPro" id="IPR051410">
    <property type="entry name" value="Ferric/Cupric_Reductase"/>
</dbReference>
<dbReference type="SUPFAM" id="SSF52343">
    <property type="entry name" value="Ferredoxin reductase-like, C-terminal NADP-linked domain"/>
    <property type="match status" value="1"/>
</dbReference>
<evidence type="ECO:0000256" key="7">
    <source>
        <dbReference type="ARBA" id="ARBA00022692"/>
    </source>
</evidence>
<feature type="region of interest" description="Disordered" evidence="17">
    <location>
        <begin position="606"/>
        <end position="625"/>
    </location>
</feature>
<dbReference type="GO" id="GO:0005886">
    <property type="term" value="C:plasma membrane"/>
    <property type="evidence" value="ECO:0007669"/>
    <property type="project" value="TreeGrafter"/>
</dbReference>
<feature type="chain" id="PRO_5040321097" description="FAD-binding FR-type domain-containing protein" evidence="19">
    <location>
        <begin position="18"/>
        <end position="704"/>
    </location>
</feature>
<feature type="transmembrane region" description="Helical" evidence="18">
    <location>
        <begin position="277"/>
        <end position="295"/>
    </location>
</feature>
<evidence type="ECO:0000256" key="13">
    <source>
        <dbReference type="ARBA" id="ARBA00023004"/>
    </source>
</evidence>
<evidence type="ECO:0000259" key="20">
    <source>
        <dbReference type="PROSITE" id="PS51384"/>
    </source>
</evidence>
<dbReference type="InterPro" id="IPR013121">
    <property type="entry name" value="Fe_red_NAD-bd_6"/>
</dbReference>
<dbReference type="PANTHER" id="PTHR32361:SF9">
    <property type="entry name" value="FERRIC REDUCTASE TRANSMEMBRANE COMPONENT 3-RELATED"/>
    <property type="match status" value="1"/>
</dbReference>
<comment type="subcellular location">
    <subcellularLocation>
        <location evidence="2">Membrane</location>
        <topology evidence="2">Multi-pass membrane protein</topology>
    </subcellularLocation>
</comment>
<keyword evidence="6" id="KW-0285">Flavoprotein</keyword>
<dbReference type="GO" id="GO:0015677">
    <property type="term" value="P:copper ion import"/>
    <property type="evidence" value="ECO:0007669"/>
    <property type="project" value="TreeGrafter"/>
</dbReference>
<dbReference type="AlphaFoldDB" id="A0A9P8PHG0"/>
<dbReference type="Pfam" id="PF01794">
    <property type="entry name" value="Ferric_reduct"/>
    <property type="match status" value="1"/>
</dbReference>
<keyword evidence="8" id="KW-0274">FAD</keyword>
<keyword evidence="5" id="KW-0479">Metal-binding</keyword>
<gene>
    <name evidence="21" type="ORF">WICMUC_004239</name>
</gene>
<evidence type="ECO:0000256" key="5">
    <source>
        <dbReference type="ARBA" id="ARBA00022617"/>
    </source>
</evidence>
<comment type="similarity">
    <text evidence="3">Belongs to the ferric reductase (FRE) family.</text>
</comment>
<keyword evidence="22" id="KW-1185">Reference proteome</keyword>
<keyword evidence="5" id="KW-0349">Heme</keyword>
<evidence type="ECO:0000256" key="6">
    <source>
        <dbReference type="ARBA" id="ARBA00022630"/>
    </source>
</evidence>
<keyword evidence="12" id="KW-0560">Oxidoreductase</keyword>
<evidence type="ECO:0000256" key="19">
    <source>
        <dbReference type="SAM" id="SignalP"/>
    </source>
</evidence>
<comment type="cofactor">
    <cofactor evidence="1">
        <name>FAD</name>
        <dbReference type="ChEBI" id="CHEBI:57692"/>
    </cofactor>
</comment>
<dbReference type="Proteomes" id="UP000769528">
    <property type="component" value="Unassembled WGS sequence"/>
</dbReference>
<dbReference type="SFLD" id="SFLDS00052">
    <property type="entry name" value="Ferric_Reductase_Domain"/>
    <property type="match status" value="1"/>
</dbReference>
<dbReference type="Gene3D" id="3.40.50.80">
    <property type="entry name" value="Nucleotide-binding domain of ferredoxin-NADP reductase (FNR) module"/>
    <property type="match status" value="1"/>
</dbReference>
<feature type="transmembrane region" description="Helical" evidence="18">
    <location>
        <begin position="350"/>
        <end position="372"/>
    </location>
</feature>